<dbReference type="InterPro" id="IPR027417">
    <property type="entry name" value="P-loop_NTPase"/>
</dbReference>
<evidence type="ECO:0000256" key="2">
    <source>
        <dbReference type="ARBA" id="ARBA00022614"/>
    </source>
</evidence>
<gene>
    <name evidence="9" type="ORF">TRITD_4Av1G259180</name>
</gene>
<dbReference type="InterPro" id="IPR041118">
    <property type="entry name" value="Rx_N"/>
</dbReference>
<evidence type="ECO:0000259" key="7">
    <source>
        <dbReference type="Pfam" id="PF00931"/>
    </source>
</evidence>
<evidence type="ECO:0000256" key="6">
    <source>
        <dbReference type="ARBA" id="ARBA00022840"/>
    </source>
</evidence>
<dbReference type="EMBL" id="LT934117">
    <property type="protein sequence ID" value="VAH99759.1"/>
    <property type="molecule type" value="Genomic_DNA"/>
</dbReference>
<evidence type="ECO:0000256" key="4">
    <source>
        <dbReference type="ARBA" id="ARBA00022741"/>
    </source>
</evidence>
<keyword evidence="10" id="KW-1185">Reference proteome</keyword>
<dbReference type="Gene3D" id="3.40.50.300">
    <property type="entry name" value="P-loop containing nucleotide triphosphate hydrolases"/>
    <property type="match status" value="1"/>
</dbReference>
<keyword evidence="3" id="KW-0677">Repeat</keyword>
<keyword evidence="4" id="KW-0547">Nucleotide-binding</keyword>
<dbReference type="AlphaFoldDB" id="A0A9R0ST67"/>
<dbReference type="Pfam" id="PF00931">
    <property type="entry name" value="NB-ARC"/>
    <property type="match status" value="1"/>
</dbReference>
<accession>A0A9R0ST67</accession>
<reference evidence="9 10" key="1">
    <citation type="submission" date="2017-09" db="EMBL/GenBank/DDBJ databases">
        <authorList>
            <consortium name="International Durum Wheat Genome Sequencing Consortium (IDWGSC)"/>
            <person name="Milanesi L."/>
        </authorList>
    </citation>
    <scope>NUCLEOTIDE SEQUENCE [LARGE SCALE GENOMIC DNA]</scope>
    <source>
        <strain evidence="10">cv. Svevo</strain>
    </source>
</reference>
<comment type="similarity">
    <text evidence="1">Belongs to the disease resistance NB-LRR family.</text>
</comment>
<organism evidence="9 10">
    <name type="scientific">Triticum turgidum subsp. durum</name>
    <name type="common">Durum wheat</name>
    <name type="synonym">Triticum durum</name>
    <dbReference type="NCBI Taxonomy" id="4567"/>
    <lineage>
        <taxon>Eukaryota</taxon>
        <taxon>Viridiplantae</taxon>
        <taxon>Streptophyta</taxon>
        <taxon>Embryophyta</taxon>
        <taxon>Tracheophyta</taxon>
        <taxon>Spermatophyta</taxon>
        <taxon>Magnoliopsida</taxon>
        <taxon>Liliopsida</taxon>
        <taxon>Poales</taxon>
        <taxon>Poaceae</taxon>
        <taxon>BOP clade</taxon>
        <taxon>Pooideae</taxon>
        <taxon>Triticodae</taxon>
        <taxon>Triticeae</taxon>
        <taxon>Triticinae</taxon>
        <taxon>Triticum</taxon>
    </lineage>
</organism>
<dbReference type="InterPro" id="IPR002182">
    <property type="entry name" value="NB-ARC"/>
</dbReference>
<sequence length="319" mass="35338">MEVALASAALSVSLKLAASPVLKKLLADASTYLGVDMARELHELETTILPQFEFLIEAANKGNHRPKLDKWLQELKESLFMAEDLLDEHEYILLKSKAKGKDSMLANASTINNTFMKPLRSVSSRLSNLSSENRKLICHLKELKVTLAKAKDFHQLLCLPARFGYNAESPAIPSAIVPETTSIPPLKVIGRDKDRDHIIHRLTKTTTTTESSTSMYSCLAIVGAGGMGKSTLAQHVFNDKSVKEYFDVTMWVSISRKLDVRRHTREIIESASQGECPCIDNLDTLQRKLTNILQESGNSCLCWMMFGLNLVVGGNGTNC</sequence>
<dbReference type="PANTHER" id="PTHR36766">
    <property type="entry name" value="PLANT BROAD-SPECTRUM MILDEW RESISTANCE PROTEIN RPW8"/>
    <property type="match status" value="1"/>
</dbReference>
<dbReference type="GO" id="GO:0005524">
    <property type="term" value="F:ATP binding"/>
    <property type="evidence" value="ECO:0007669"/>
    <property type="project" value="UniProtKB-KW"/>
</dbReference>
<protein>
    <recommendedName>
        <fullName evidence="11">NB-ARC domain-containing protein</fullName>
    </recommendedName>
</protein>
<keyword evidence="2" id="KW-0433">Leucine-rich repeat</keyword>
<evidence type="ECO:0000259" key="8">
    <source>
        <dbReference type="Pfam" id="PF18052"/>
    </source>
</evidence>
<keyword evidence="6" id="KW-0067">ATP-binding</keyword>
<dbReference type="Gramene" id="TRITD4Av1G259180.34">
    <property type="protein sequence ID" value="TRITD4Av1G259180.34"/>
    <property type="gene ID" value="TRITD4Av1G259180"/>
</dbReference>
<evidence type="ECO:0000256" key="3">
    <source>
        <dbReference type="ARBA" id="ARBA00022737"/>
    </source>
</evidence>
<evidence type="ECO:0000313" key="9">
    <source>
        <dbReference type="EMBL" id="VAH99759.1"/>
    </source>
</evidence>
<dbReference type="GO" id="GO:0006952">
    <property type="term" value="P:defense response"/>
    <property type="evidence" value="ECO:0007669"/>
    <property type="project" value="UniProtKB-KW"/>
</dbReference>
<dbReference type="GO" id="GO:0043531">
    <property type="term" value="F:ADP binding"/>
    <property type="evidence" value="ECO:0007669"/>
    <property type="project" value="InterPro"/>
</dbReference>
<evidence type="ECO:0000256" key="1">
    <source>
        <dbReference type="ARBA" id="ARBA00008894"/>
    </source>
</evidence>
<dbReference type="PANTHER" id="PTHR36766:SF60">
    <property type="entry name" value="NB-ARC DOMAIN-CONTAINING PROTEIN"/>
    <property type="match status" value="1"/>
</dbReference>
<dbReference type="SUPFAM" id="SSF52540">
    <property type="entry name" value="P-loop containing nucleoside triphosphate hydrolases"/>
    <property type="match status" value="1"/>
</dbReference>
<proteinExistence type="inferred from homology"/>
<dbReference type="Proteomes" id="UP000324705">
    <property type="component" value="Chromosome 4A"/>
</dbReference>
<evidence type="ECO:0000256" key="5">
    <source>
        <dbReference type="ARBA" id="ARBA00022821"/>
    </source>
</evidence>
<keyword evidence="5" id="KW-0611">Plant defense</keyword>
<evidence type="ECO:0008006" key="11">
    <source>
        <dbReference type="Google" id="ProtNLM"/>
    </source>
</evidence>
<feature type="domain" description="Disease resistance N-terminal" evidence="8">
    <location>
        <begin position="32"/>
        <end position="102"/>
    </location>
</feature>
<name>A0A9R0ST67_TRITD</name>
<dbReference type="Pfam" id="PF18052">
    <property type="entry name" value="Rx_N"/>
    <property type="match status" value="1"/>
</dbReference>
<evidence type="ECO:0000313" key="10">
    <source>
        <dbReference type="Proteomes" id="UP000324705"/>
    </source>
</evidence>
<feature type="domain" description="NB-ARC" evidence="7">
    <location>
        <begin position="212"/>
        <end position="295"/>
    </location>
</feature>